<evidence type="ECO:0000256" key="1">
    <source>
        <dbReference type="SAM" id="SignalP"/>
    </source>
</evidence>
<gene>
    <name evidence="2" type="ORF">SAMN05216571_104338</name>
</gene>
<evidence type="ECO:0008006" key="4">
    <source>
        <dbReference type="Google" id="ProtNLM"/>
    </source>
</evidence>
<dbReference type="RefSeq" id="WP_092525047.1">
    <property type="nucleotide sequence ID" value="NZ_FNCI01000004.1"/>
</dbReference>
<dbReference type="InterPro" id="IPR022061">
    <property type="entry name" value="DUF3617"/>
</dbReference>
<feature type="signal peptide" evidence="1">
    <location>
        <begin position="1"/>
        <end position="21"/>
    </location>
</feature>
<keyword evidence="3" id="KW-1185">Reference proteome</keyword>
<protein>
    <recommendedName>
        <fullName evidence="4">DUF3617 family protein</fullName>
    </recommendedName>
</protein>
<dbReference type="STRING" id="284577.SAMN05216571_104338"/>
<evidence type="ECO:0000313" key="2">
    <source>
        <dbReference type="EMBL" id="SDG11586.1"/>
    </source>
</evidence>
<accession>A0A1G7RLB5</accession>
<name>A0A1G7RLB5_9GAMM</name>
<dbReference type="EMBL" id="FNCI01000004">
    <property type="protein sequence ID" value="SDG11586.1"/>
    <property type="molecule type" value="Genomic_DNA"/>
</dbReference>
<dbReference type="Pfam" id="PF12276">
    <property type="entry name" value="DUF3617"/>
    <property type="match status" value="1"/>
</dbReference>
<reference evidence="2 3" key="1">
    <citation type="submission" date="2016-10" db="EMBL/GenBank/DDBJ databases">
        <authorList>
            <person name="de Groot N.N."/>
        </authorList>
    </citation>
    <scope>NUCLEOTIDE SEQUENCE [LARGE SCALE GENOMIC DNA]</scope>
    <source>
        <strain evidence="2 3">BH539</strain>
    </source>
</reference>
<feature type="chain" id="PRO_5011466503" description="DUF3617 family protein" evidence="1">
    <location>
        <begin position="22"/>
        <end position="144"/>
    </location>
</feature>
<organism evidence="2 3">
    <name type="scientific">Onishia taeanensis</name>
    <dbReference type="NCBI Taxonomy" id="284577"/>
    <lineage>
        <taxon>Bacteria</taxon>
        <taxon>Pseudomonadati</taxon>
        <taxon>Pseudomonadota</taxon>
        <taxon>Gammaproteobacteria</taxon>
        <taxon>Oceanospirillales</taxon>
        <taxon>Halomonadaceae</taxon>
        <taxon>Onishia</taxon>
    </lineage>
</organism>
<dbReference type="OrthoDB" id="8235498at2"/>
<evidence type="ECO:0000313" key="3">
    <source>
        <dbReference type="Proteomes" id="UP000198641"/>
    </source>
</evidence>
<dbReference type="Proteomes" id="UP000198641">
    <property type="component" value="Unassembled WGS sequence"/>
</dbReference>
<proteinExistence type="predicted"/>
<sequence>MPAIVLLFVAALLMLPLPAMAQGEAPNLVPGMWAFSSMTHVEGDLPIPDQTESHQECLTEADIADAQRSMIQEQDGCEVIESTIGRDRMDYRMMCRGSGGEANIDGNMRFLGESAEGSVDIDTTTPMGALKMHTTIEAQRMGEC</sequence>
<keyword evidence="1" id="KW-0732">Signal</keyword>
<dbReference type="AlphaFoldDB" id="A0A1G7RLB5"/>